<dbReference type="GO" id="GO:0003677">
    <property type="term" value="F:DNA binding"/>
    <property type="evidence" value="ECO:0007669"/>
    <property type="project" value="UniProtKB-KW"/>
</dbReference>
<evidence type="ECO:0000256" key="4">
    <source>
        <dbReference type="SAM" id="MobiDB-lite"/>
    </source>
</evidence>
<evidence type="ECO:0000256" key="1">
    <source>
        <dbReference type="ARBA" id="ARBA00023015"/>
    </source>
</evidence>
<organism evidence="6 7">
    <name type="scientific">Paracoccus alcaliphilus</name>
    <dbReference type="NCBI Taxonomy" id="34002"/>
    <lineage>
        <taxon>Bacteria</taxon>
        <taxon>Pseudomonadati</taxon>
        <taxon>Pseudomonadota</taxon>
        <taxon>Alphaproteobacteria</taxon>
        <taxon>Rhodobacterales</taxon>
        <taxon>Paracoccaceae</taxon>
        <taxon>Paracoccus</taxon>
    </lineage>
</organism>
<dbReference type="PRINTS" id="PR00035">
    <property type="entry name" value="HTHGNTR"/>
</dbReference>
<protein>
    <submittedName>
        <fullName evidence="6">DNA-binding transcriptional regulator, GntR family</fullName>
    </submittedName>
</protein>
<dbReference type="PANTHER" id="PTHR43537">
    <property type="entry name" value="TRANSCRIPTIONAL REGULATOR, GNTR FAMILY"/>
    <property type="match status" value="1"/>
</dbReference>
<dbReference type="CDD" id="cd07377">
    <property type="entry name" value="WHTH_GntR"/>
    <property type="match status" value="1"/>
</dbReference>
<proteinExistence type="predicted"/>
<dbReference type="Pfam" id="PF00392">
    <property type="entry name" value="GntR"/>
    <property type="match status" value="1"/>
</dbReference>
<keyword evidence="3" id="KW-0804">Transcription</keyword>
<dbReference type="Pfam" id="PF07729">
    <property type="entry name" value="FCD"/>
    <property type="match status" value="1"/>
</dbReference>
<keyword evidence="7" id="KW-1185">Reference proteome</keyword>
<evidence type="ECO:0000313" key="6">
    <source>
        <dbReference type="EMBL" id="SEN17258.1"/>
    </source>
</evidence>
<sequence length="266" mass="30022">MANHSKFELIREPAGEGAAGGRRPRSVQGVSDMSRRRASIPRTANLIYKDLLDDIVTMRLRPNDRISEKDLLERFSVSRTPLREAILRLADEGLLVIFPQVGTFVARIPVRLLRESIMIRRALELVLVEAACEKRGKSDIAALDRNLLQMERLSSTSGLEEFHRNDNEFHALIGGIADYPTVVATTEHSRTQIDRYRVLTLPQKGRLDRVLDEHRAVRDGIAAGDPAAACAAMSHHLGQMLDEVEALENLDRDYFYDDRDSDRTQP</sequence>
<dbReference type="PANTHER" id="PTHR43537:SF45">
    <property type="entry name" value="GNTR FAMILY REGULATORY PROTEIN"/>
    <property type="match status" value="1"/>
</dbReference>
<dbReference type="GO" id="GO:0003700">
    <property type="term" value="F:DNA-binding transcription factor activity"/>
    <property type="evidence" value="ECO:0007669"/>
    <property type="project" value="InterPro"/>
</dbReference>
<dbReference type="PROSITE" id="PS50949">
    <property type="entry name" value="HTH_GNTR"/>
    <property type="match status" value="1"/>
</dbReference>
<dbReference type="SUPFAM" id="SSF46785">
    <property type="entry name" value="Winged helix' DNA-binding domain"/>
    <property type="match status" value="1"/>
</dbReference>
<name>A0A1H8EES8_9RHOB</name>
<dbReference type="InterPro" id="IPR000524">
    <property type="entry name" value="Tscrpt_reg_HTH_GntR"/>
</dbReference>
<reference evidence="6 7" key="1">
    <citation type="submission" date="2016-10" db="EMBL/GenBank/DDBJ databases">
        <authorList>
            <person name="de Groot N.N."/>
        </authorList>
    </citation>
    <scope>NUCLEOTIDE SEQUENCE [LARGE SCALE GENOMIC DNA]</scope>
    <source>
        <strain evidence="6 7">DSM 8512</strain>
    </source>
</reference>
<dbReference type="SMART" id="SM00345">
    <property type="entry name" value="HTH_GNTR"/>
    <property type="match status" value="1"/>
</dbReference>
<evidence type="ECO:0000256" key="3">
    <source>
        <dbReference type="ARBA" id="ARBA00023163"/>
    </source>
</evidence>
<dbReference type="Gene3D" id="1.10.10.10">
    <property type="entry name" value="Winged helix-like DNA-binding domain superfamily/Winged helix DNA-binding domain"/>
    <property type="match status" value="1"/>
</dbReference>
<keyword evidence="2 6" id="KW-0238">DNA-binding</keyword>
<dbReference type="OrthoDB" id="9028214at2"/>
<evidence type="ECO:0000256" key="2">
    <source>
        <dbReference type="ARBA" id="ARBA00023125"/>
    </source>
</evidence>
<dbReference type="AlphaFoldDB" id="A0A1H8EES8"/>
<dbReference type="Gene3D" id="1.20.120.530">
    <property type="entry name" value="GntR ligand-binding domain-like"/>
    <property type="match status" value="1"/>
</dbReference>
<keyword evidence="1" id="KW-0805">Transcription regulation</keyword>
<evidence type="ECO:0000259" key="5">
    <source>
        <dbReference type="PROSITE" id="PS50949"/>
    </source>
</evidence>
<dbReference type="InterPro" id="IPR036388">
    <property type="entry name" value="WH-like_DNA-bd_sf"/>
</dbReference>
<feature type="domain" description="HTH gntR-type" evidence="5">
    <location>
        <begin position="41"/>
        <end position="108"/>
    </location>
</feature>
<gene>
    <name evidence="6" type="ORF">SAMN04489859_10028</name>
</gene>
<dbReference type="InterPro" id="IPR036390">
    <property type="entry name" value="WH_DNA-bd_sf"/>
</dbReference>
<feature type="region of interest" description="Disordered" evidence="4">
    <location>
        <begin position="13"/>
        <end position="34"/>
    </location>
</feature>
<dbReference type="InterPro" id="IPR011711">
    <property type="entry name" value="GntR_C"/>
</dbReference>
<dbReference type="RefSeq" id="WP_090610248.1">
    <property type="nucleotide sequence ID" value="NZ_CP067127.1"/>
</dbReference>
<accession>A0A1H8EES8</accession>
<evidence type="ECO:0000313" key="7">
    <source>
        <dbReference type="Proteomes" id="UP000199054"/>
    </source>
</evidence>
<dbReference type="EMBL" id="FODE01000002">
    <property type="protein sequence ID" value="SEN17258.1"/>
    <property type="molecule type" value="Genomic_DNA"/>
</dbReference>
<dbReference type="SMART" id="SM00895">
    <property type="entry name" value="FCD"/>
    <property type="match status" value="1"/>
</dbReference>
<dbReference type="InterPro" id="IPR008920">
    <property type="entry name" value="TF_FadR/GntR_C"/>
</dbReference>
<dbReference type="SUPFAM" id="SSF48008">
    <property type="entry name" value="GntR ligand-binding domain-like"/>
    <property type="match status" value="1"/>
</dbReference>
<dbReference type="STRING" id="34002.SAMN04489859_10028"/>
<dbReference type="Proteomes" id="UP000199054">
    <property type="component" value="Unassembled WGS sequence"/>
</dbReference>